<name>A0ABR6ZB92_9BURK</name>
<gene>
    <name evidence="1" type="ORF">H8L47_15845</name>
</gene>
<dbReference type="RefSeq" id="WP_186954569.1">
    <property type="nucleotide sequence ID" value="NZ_JACOFX010000008.1"/>
</dbReference>
<dbReference type="Pfam" id="PF05930">
    <property type="entry name" value="Phage_AlpA"/>
    <property type="match status" value="1"/>
</dbReference>
<protein>
    <submittedName>
        <fullName evidence="1">AlpA family phage regulatory protein</fullName>
    </submittedName>
</protein>
<comment type="caution">
    <text evidence="1">The sequence shown here is derived from an EMBL/GenBank/DDBJ whole genome shotgun (WGS) entry which is preliminary data.</text>
</comment>
<reference evidence="1 2" key="1">
    <citation type="submission" date="2020-08" db="EMBL/GenBank/DDBJ databases">
        <title>Novel species isolated from subtropical streams in China.</title>
        <authorList>
            <person name="Lu H."/>
        </authorList>
    </citation>
    <scope>NUCLEOTIDE SEQUENCE [LARGE SCALE GENOMIC DNA]</scope>
    <source>
        <strain evidence="1 2">NL8W</strain>
    </source>
</reference>
<evidence type="ECO:0000313" key="2">
    <source>
        <dbReference type="Proteomes" id="UP000646911"/>
    </source>
</evidence>
<accession>A0ABR6ZB92</accession>
<sequence length="64" mass="6853">MSHQTILRLPSVAQRTGSSCSIIYSLIKDGQFKPPINLGARAVGWLESDVSGFIGAHVKASRKA</sequence>
<evidence type="ECO:0000313" key="1">
    <source>
        <dbReference type="EMBL" id="MBC3909030.1"/>
    </source>
</evidence>
<dbReference type="Proteomes" id="UP000646911">
    <property type="component" value="Unassembled WGS sequence"/>
</dbReference>
<organism evidence="1 2">
    <name type="scientific">Undibacterium umbellatum</name>
    <dbReference type="NCBI Taxonomy" id="2762300"/>
    <lineage>
        <taxon>Bacteria</taxon>
        <taxon>Pseudomonadati</taxon>
        <taxon>Pseudomonadota</taxon>
        <taxon>Betaproteobacteria</taxon>
        <taxon>Burkholderiales</taxon>
        <taxon>Oxalobacteraceae</taxon>
        <taxon>Undibacterium</taxon>
    </lineage>
</organism>
<dbReference type="EMBL" id="JACOFX010000008">
    <property type="protein sequence ID" value="MBC3909030.1"/>
    <property type="molecule type" value="Genomic_DNA"/>
</dbReference>
<proteinExistence type="predicted"/>
<keyword evidence="2" id="KW-1185">Reference proteome</keyword>
<dbReference type="InterPro" id="IPR010260">
    <property type="entry name" value="AlpA"/>
</dbReference>
<dbReference type="Gene3D" id="1.10.238.160">
    <property type="match status" value="1"/>
</dbReference>